<dbReference type="Proteomes" id="UP001595916">
    <property type="component" value="Unassembled WGS sequence"/>
</dbReference>
<keyword evidence="9" id="KW-1185">Reference proteome</keyword>
<dbReference type="RefSeq" id="WP_379788908.1">
    <property type="nucleotide sequence ID" value="NZ_JBHSHL010000045.1"/>
</dbReference>
<evidence type="ECO:0000259" key="7">
    <source>
        <dbReference type="Pfam" id="PF04024"/>
    </source>
</evidence>
<dbReference type="PANTHER" id="PTHR33885">
    <property type="entry name" value="PHAGE SHOCK PROTEIN C"/>
    <property type="match status" value="1"/>
</dbReference>
<feature type="transmembrane region" description="Helical" evidence="6">
    <location>
        <begin position="33"/>
        <end position="55"/>
    </location>
</feature>
<evidence type="ECO:0000313" key="9">
    <source>
        <dbReference type="Proteomes" id="UP001595916"/>
    </source>
</evidence>
<gene>
    <name evidence="8" type="ORF">ACFO4R_09685</name>
</gene>
<keyword evidence="5 6" id="KW-0472">Membrane</keyword>
<keyword evidence="2" id="KW-1003">Cell membrane</keyword>
<evidence type="ECO:0000256" key="6">
    <source>
        <dbReference type="SAM" id="Phobius"/>
    </source>
</evidence>
<dbReference type="EMBL" id="JBHSHL010000045">
    <property type="protein sequence ID" value="MFC4805352.1"/>
    <property type="molecule type" value="Genomic_DNA"/>
</dbReference>
<evidence type="ECO:0000256" key="5">
    <source>
        <dbReference type="ARBA" id="ARBA00023136"/>
    </source>
</evidence>
<dbReference type="InterPro" id="IPR007168">
    <property type="entry name" value="Phageshock_PspC_N"/>
</dbReference>
<comment type="subcellular location">
    <subcellularLocation>
        <location evidence="1">Cell membrane</location>
        <topology evidence="1">Single-pass membrane protein</topology>
    </subcellularLocation>
</comment>
<keyword evidence="4 6" id="KW-1133">Transmembrane helix</keyword>
<dbReference type="Pfam" id="PF04024">
    <property type="entry name" value="PspC"/>
    <property type="match status" value="1"/>
</dbReference>
<keyword evidence="3 6" id="KW-0812">Transmembrane</keyword>
<feature type="domain" description="Phage shock protein PspC N-terminal" evidence="7">
    <location>
        <begin position="2"/>
        <end position="57"/>
    </location>
</feature>
<evidence type="ECO:0000256" key="4">
    <source>
        <dbReference type="ARBA" id="ARBA00022989"/>
    </source>
</evidence>
<evidence type="ECO:0000256" key="3">
    <source>
        <dbReference type="ARBA" id="ARBA00022692"/>
    </source>
</evidence>
<evidence type="ECO:0000256" key="2">
    <source>
        <dbReference type="ARBA" id="ARBA00022475"/>
    </source>
</evidence>
<proteinExistence type="predicted"/>
<sequence>MKKLYKSNSDVMIEGVCGGLAEYFDIDSTVIRIIWAFMIATGSGLLLYIIMAVLLPKRPKGSF</sequence>
<name>A0ABV9QMP7_9FIRM</name>
<dbReference type="InterPro" id="IPR052027">
    <property type="entry name" value="PspC"/>
</dbReference>
<organism evidence="8 9">
    <name type="scientific">Filifactor villosus</name>
    <dbReference type="NCBI Taxonomy" id="29374"/>
    <lineage>
        <taxon>Bacteria</taxon>
        <taxon>Bacillati</taxon>
        <taxon>Bacillota</taxon>
        <taxon>Clostridia</taxon>
        <taxon>Peptostreptococcales</taxon>
        <taxon>Filifactoraceae</taxon>
        <taxon>Filifactor</taxon>
    </lineage>
</organism>
<dbReference type="PANTHER" id="PTHR33885:SF3">
    <property type="entry name" value="PHAGE SHOCK PROTEIN C"/>
    <property type="match status" value="1"/>
</dbReference>
<reference evidence="9" key="1">
    <citation type="journal article" date="2019" name="Int. J. Syst. Evol. Microbiol.">
        <title>The Global Catalogue of Microorganisms (GCM) 10K type strain sequencing project: providing services to taxonomists for standard genome sequencing and annotation.</title>
        <authorList>
            <consortium name="The Broad Institute Genomics Platform"/>
            <consortium name="The Broad Institute Genome Sequencing Center for Infectious Disease"/>
            <person name="Wu L."/>
            <person name="Ma J."/>
        </authorList>
    </citation>
    <scope>NUCLEOTIDE SEQUENCE [LARGE SCALE GENOMIC DNA]</scope>
    <source>
        <strain evidence="9">CCUG 46385</strain>
    </source>
</reference>
<evidence type="ECO:0000313" key="8">
    <source>
        <dbReference type="EMBL" id="MFC4805352.1"/>
    </source>
</evidence>
<comment type="caution">
    <text evidence="8">The sequence shown here is derived from an EMBL/GenBank/DDBJ whole genome shotgun (WGS) entry which is preliminary data.</text>
</comment>
<accession>A0ABV9QMP7</accession>
<protein>
    <submittedName>
        <fullName evidence="8">PspC domain-containing protein</fullName>
    </submittedName>
</protein>
<evidence type="ECO:0000256" key="1">
    <source>
        <dbReference type="ARBA" id="ARBA00004162"/>
    </source>
</evidence>